<evidence type="ECO:0000259" key="2">
    <source>
        <dbReference type="SMART" id="SM00014"/>
    </source>
</evidence>
<dbReference type="SMART" id="SM00014">
    <property type="entry name" value="acidPPc"/>
    <property type="match status" value="1"/>
</dbReference>
<protein>
    <submittedName>
        <fullName evidence="3">Phosphatase PAP2 family protein</fullName>
    </submittedName>
</protein>
<feature type="domain" description="Phosphatidic acid phosphatase type 2/haloperoxidase" evidence="2">
    <location>
        <begin position="95"/>
        <end position="207"/>
    </location>
</feature>
<dbReference type="EMBL" id="JBHTLM010000008">
    <property type="protein sequence ID" value="MFD1177310.1"/>
    <property type="molecule type" value="Genomic_DNA"/>
</dbReference>
<name>A0ABW3RZE9_9BACL</name>
<dbReference type="CDD" id="cd03392">
    <property type="entry name" value="PAP2_like_2"/>
    <property type="match status" value="1"/>
</dbReference>
<keyword evidence="1" id="KW-1133">Transmembrane helix</keyword>
<keyword evidence="4" id="KW-1185">Reference proteome</keyword>
<dbReference type="RefSeq" id="WP_379319744.1">
    <property type="nucleotide sequence ID" value="NZ_JBHTLM010000008.1"/>
</dbReference>
<dbReference type="InterPro" id="IPR036938">
    <property type="entry name" value="PAP2/HPO_sf"/>
</dbReference>
<feature type="transmembrane region" description="Helical" evidence="1">
    <location>
        <begin position="95"/>
        <end position="116"/>
    </location>
</feature>
<feature type="transmembrane region" description="Helical" evidence="1">
    <location>
        <begin position="192"/>
        <end position="216"/>
    </location>
</feature>
<dbReference type="Gene3D" id="1.20.144.10">
    <property type="entry name" value="Phosphatidic acid phosphatase type 2/haloperoxidase"/>
    <property type="match status" value="2"/>
</dbReference>
<dbReference type="PANTHER" id="PTHR14969:SF13">
    <property type="entry name" value="AT30094P"/>
    <property type="match status" value="1"/>
</dbReference>
<evidence type="ECO:0000256" key="1">
    <source>
        <dbReference type="SAM" id="Phobius"/>
    </source>
</evidence>
<keyword evidence="1" id="KW-0812">Transmembrane</keyword>
<reference evidence="4" key="1">
    <citation type="journal article" date="2019" name="Int. J. Syst. Evol. Microbiol.">
        <title>The Global Catalogue of Microorganisms (GCM) 10K type strain sequencing project: providing services to taxonomists for standard genome sequencing and annotation.</title>
        <authorList>
            <consortium name="The Broad Institute Genomics Platform"/>
            <consortium name="The Broad Institute Genome Sequencing Center for Infectious Disease"/>
            <person name="Wu L."/>
            <person name="Ma J."/>
        </authorList>
    </citation>
    <scope>NUCLEOTIDE SEQUENCE [LARGE SCALE GENOMIC DNA]</scope>
    <source>
        <strain evidence="4">CCUG 59189</strain>
    </source>
</reference>
<dbReference type="PANTHER" id="PTHR14969">
    <property type="entry name" value="SPHINGOSINE-1-PHOSPHATE PHOSPHOHYDROLASE"/>
    <property type="match status" value="1"/>
</dbReference>
<organism evidence="3 4">
    <name type="scientific">Paenibacillus puldeungensis</name>
    <dbReference type="NCBI Taxonomy" id="696536"/>
    <lineage>
        <taxon>Bacteria</taxon>
        <taxon>Bacillati</taxon>
        <taxon>Bacillota</taxon>
        <taxon>Bacilli</taxon>
        <taxon>Bacillales</taxon>
        <taxon>Paenibacillaceae</taxon>
        <taxon>Paenibacillus</taxon>
    </lineage>
</organism>
<dbReference type="SUPFAM" id="SSF48317">
    <property type="entry name" value="Acid phosphatase/Vanadium-dependent haloperoxidase"/>
    <property type="match status" value="1"/>
</dbReference>
<comment type="caution">
    <text evidence="3">The sequence shown here is derived from an EMBL/GenBank/DDBJ whole genome shotgun (WGS) entry which is preliminary data.</text>
</comment>
<evidence type="ECO:0000313" key="3">
    <source>
        <dbReference type="EMBL" id="MFD1177310.1"/>
    </source>
</evidence>
<evidence type="ECO:0000313" key="4">
    <source>
        <dbReference type="Proteomes" id="UP001597262"/>
    </source>
</evidence>
<dbReference type="Proteomes" id="UP001597262">
    <property type="component" value="Unassembled WGS sequence"/>
</dbReference>
<dbReference type="InterPro" id="IPR000326">
    <property type="entry name" value="PAP2/HPO"/>
</dbReference>
<feature type="transmembrane region" description="Helical" evidence="1">
    <location>
        <begin position="65"/>
        <end position="83"/>
    </location>
</feature>
<dbReference type="Pfam" id="PF01569">
    <property type="entry name" value="PAP2"/>
    <property type="match status" value="1"/>
</dbReference>
<feature type="transmembrane region" description="Helical" evidence="1">
    <location>
        <begin position="164"/>
        <end position="186"/>
    </location>
</feature>
<accession>A0ABW3RZE9</accession>
<feature type="transmembrane region" description="Helical" evidence="1">
    <location>
        <begin position="12"/>
        <end position="32"/>
    </location>
</feature>
<sequence>MKADRVRWQTEKYWLASALILSFFVIIFTHFADELMEQKLFLFDHTIIDLVQGLISPRLTTVMKLFTFLGSTTALVVVLFISVTLMIRQKKRWEALFLVIAISGGVLFNQWLKWLFHRQRPTLHRLIEETGYSFPSGHSMVSFVFYGMLGVLVYMFLVSKLPKIILTFSIAFLIIMIGISRIYLGVHYPSDVIAGFSAGGAWLVICLFSLRLILLYRGTNTSANK</sequence>
<gene>
    <name evidence="3" type="ORF">ACFQ3W_13515</name>
</gene>
<feature type="transmembrane region" description="Helical" evidence="1">
    <location>
        <begin position="136"/>
        <end position="157"/>
    </location>
</feature>
<keyword evidence="1" id="KW-0472">Membrane</keyword>
<proteinExistence type="predicted"/>